<evidence type="ECO:0008006" key="3">
    <source>
        <dbReference type="Google" id="ProtNLM"/>
    </source>
</evidence>
<organism evidence="1 2">
    <name type="scientific">Flavobacterium branchiophilum (strain FL-15)</name>
    <dbReference type="NCBI Taxonomy" id="1034807"/>
    <lineage>
        <taxon>Bacteria</taxon>
        <taxon>Pseudomonadati</taxon>
        <taxon>Bacteroidota</taxon>
        <taxon>Flavobacteriia</taxon>
        <taxon>Flavobacteriales</taxon>
        <taxon>Flavobacteriaceae</taxon>
        <taxon>Flavobacterium</taxon>
    </lineage>
</organism>
<evidence type="ECO:0000313" key="1">
    <source>
        <dbReference type="EMBL" id="CCB70940.1"/>
    </source>
</evidence>
<proteinExistence type="predicted"/>
<dbReference type="eggNOG" id="COG1487">
    <property type="taxonomic scope" value="Bacteria"/>
</dbReference>
<dbReference type="InterPro" id="IPR029060">
    <property type="entry name" value="PIN-like_dom_sf"/>
</dbReference>
<dbReference type="Gene3D" id="3.40.50.1010">
    <property type="entry name" value="5'-nuclease"/>
    <property type="match status" value="1"/>
</dbReference>
<dbReference type="SUPFAM" id="SSF88723">
    <property type="entry name" value="PIN domain-like"/>
    <property type="match status" value="1"/>
</dbReference>
<name>G2Z6C0_FLABF</name>
<dbReference type="STRING" id="1034807.FBFL15_2995"/>
<dbReference type="EMBL" id="FQ859183">
    <property type="protein sequence ID" value="CCB70940.1"/>
    <property type="molecule type" value="Genomic_DNA"/>
</dbReference>
<evidence type="ECO:0000313" key="2">
    <source>
        <dbReference type="Proteomes" id="UP000009186"/>
    </source>
</evidence>
<gene>
    <name evidence="1" type="ordered locus">FBFL15_2995</name>
</gene>
<protein>
    <recommendedName>
        <fullName evidence="3">PIN domain-containing protein</fullName>
    </recommendedName>
</protein>
<dbReference type="Proteomes" id="UP000009186">
    <property type="component" value="Chromosome"/>
</dbReference>
<dbReference type="HOGENOM" id="CLU_2422602_0_0_10"/>
<sequence>MRKSVLLDTSFFIRFLNDNDPLFKNADGYFRYFIKEEITMIISTISIAEYCVGGDIYELPLKNLQIVPFNLDHSKKTGEFAKIILIKYPKN</sequence>
<dbReference type="AlphaFoldDB" id="G2Z6C0"/>
<dbReference type="KEGG" id="fbr:FBFL15_2995"/>
<keyword evidence="2" id="KW-1185">Reference proteome</keyword>
<accession>G2Z6C0</accession>
<reference evidence="1 2" key="1">
    <citation type="journal article" date="2011" name="Appl. Environ. Microbiol.">
        <title>Complete genome sequence of the fish pathogen Flavobacterium branchiophilum.</title>
        <authorList>
            <consortium name="1:IP"/>
            <consortium name="Microbial Evolutionary Genomics,F-75015 Paris"/>
            <consortium name="France 2:CNRS"/>
            <consortium name="URA2171"/>
            <consortium name="F-75015 Paris,France 3:Unite de Virologie et Immunologie Mol."/>
            <consortium name="INRA,78352 Jouy en Josas Cedex"/>
            <consortium name="France. 4:Unite de Mathemathique"/>
            <consortium name="Informatique et Genome,INRA"/>
            <consortium name="78352 Jouy en Josas Cedex"/>
            <consortium name="France. 5:CEA/Genoscope"/>
            <consortium name="Evry"/>
            <consortium name="France"/>
            <person name="Touchon M."/>
            <person name="Barbier P."/>
            <person name="Bernardet J.F."/>
            <person name="Loux V."/>
            <person name="Vacherie B."/>
            <person name="Barbe V."/>
            <person name="Rocha E.P."/>
            <person name="Duchaud E."/>
        </authorList>
    </citation>
    <scope>NUCLEOTIDE SEQUENCE [LARGE SCALE GENOMIC DNA]</scope>
    <source>
        <strain evidence="1 2">FL-15</strain>
    </source>
</reference>